<evidence type="ECO:0000313" key="4">
    <source>
        <dbReference type="Proteomes" id="UP000751190"/>
    </source>
</evidence>
<feature type="region of interest" description="Disordered" evidence="1">
    <location>
        <begin position="614"/>
        <end position="648"/>
    </location>
</feature>
<evidence type="ECO:0000256" key="2">
    <source>
        <dbReference type="SAM" id="SignalP"/>
    </source>
</evidence>
<feature type="region of interest" description="Disordered" evidence="1">
    <location>
        <begin position="514"/>
        <end position="549"/>
    </location>
</feature>
<feature type="compositionally biased region" description="Basic and acidic residues" evidence="1">
    <location>
        <begin position="631"/>
        <end position="648"/>
    </location>
</feature>
<organism evidence="3 4">
    <name type="scientific">Diacronema lutheri</name>
    <name type="common">Unicellular marine alga</name>
    <name type="synonym">Monochrysis lutheri</name>
    <dbReference type="NCBI Taxonomy" id="2081491"/>
    <lineage>
        <taxon>Eukaryota</taxon>
        <taxon>Haptista</taxon>
        <taxon>Haptophyta</taxon>
        <taxon>Pavlovophyceae</taxon>
        <taxon>Pavlovales</taxon>
        <taxon>Pavlovaceae</taxon>
        <taxon>Diacronema</taxon>
    </lineage>
</organism>
<feature type="compositionally biased region" description="Low complexity" evidence="1">
    <location>
        <begin position="537"/>
        <end position="549"/>
    </location>
</feature>
<evidence type="ECO:0000256" key="1">
    <source>
        <dbReference type="SAM" id="MobiDB-lite"/>
    </source>
</evidence>
<dbReference type="Gene3D" id="3.40.50.300">
    <property type="entry name" value="P-loop containing nucleotide triphosphate hydrolases"/>
    <property type="match status" value="1"/>
</dbReference>
<dbReference type="Proteomes" id="UP000751190">
    <property type="component" value="Unassembled WGS sequence"/>
</dbReference>
<gene>
    <name evidence="3" type="ORF">KFE25_014172</name>
</gene>
<accession>A0A8J5X9W6</accession>
<dbReference type="EMBL" id="JAGTXO010000042">
    <property type="protein sequence ID" value="KAG8459327.1"/>
    <property type="molecule type" value="Genomic_DNA"/>
</dbReference>
<feature type="signal peptide" evidence="2">
    <location>
        <begin position="1"/>
        <end position="23"/>
    </location>
</feature>
<name>A0A8J5X9W6_DIALT</name>
<feature type="region of interest" description="Disordered" evidence="1">
    <location>
        <begin position="41"/>
        <end position="73"/>
    </location>
</feature>
<protein>
    <recommendedName>
        <fullName evidence="5">Sulfotransferase domain-containing protein</fullName>
    </recommendedName>
</protein>
<proteinExistence type="predicted"/>
<dbReference type="InterPro" id="IPR027417">
    <property type="entry name" value="P-loop_NTPase"/>
</dbReference>
<feature type="compositionally biased region" description="Low complexity" evidence="1">
    <location>
        <begin position="113"/>
        <end position="123"/>
    </location>
</feature>
<feature type="chain" id="PRO_5035216380" description="Sulfotransferase domain-containing protein" evidence="2">
    <location>
        <begin position="24"/>
        <end position="648"/>
    </location>
</feature>
<keyword evidence="4" id="KW-1185">Reference proteome</keyword>
<reference evidence="3" key="1">
    <citation type="submission" date="2021-05" db="EMBL/GenBank/DDBJ databases">
        <title>The genome of the haptophyte Pavlova lutheri (Diacronema luteri, Pavlovales) - a model for lipid biosynthesis in eukaryotic algae.</title>
        <authorList>
            <person name="Hulatt C.J."/>
            <person name="Posewitz M.C."/>
        </authorList>
    </citation>
    <scope>NUCLEOTIDE SEQUENCE</scope>
    <source>
        <strain evidence="3">NIVA-4/92</strain>
    </source>
</reference>
<evidence type="ECO:0008006" key="5">
    <source>
        <dbReference type="Google" id="ProtNLM"/>
    </source>
</evidence>
<evidence type="ECO:0000313" key="3">
    <source>
        <dbReference type="EMBL" id="KAG8459327.1"/>
    </source>
</evidence>
<sequence length="648" mass="67588">MALHLRAAGVVSVALCVAVVSLASGGERIALIVGERGAAGSAPSALRASPSPHARASGAPGGRAGASEQRGASGAPELLRTSAALAPVGSSRIHEAARRHAAGAVAPPPHFAPPASAGSAHARNSSSPRHFLAFIHVPKMGGTSLRKLFCELRSASWLCPYSYCTNPANIVADLARGSAPWLADSRHVFFEQHCMDIFPPLVSRLRSVFPPLAARGFAPRAALLLREPIASSVSWFWFFNPTQGPLLPTLERFAALRPEFALASLLHAFDQLPSELAADATVRARHGAWVEMNGAVRRAQSASNDLLEGWAPPLHRAMRIGARVLAAAHDDEADACGGLAPSARGGAGGVEVGAEGEKAMGEASTADAAAQRAACASARARAAAATARVDASAAAHADAALPWTRAASAASERAARRGAASLAAALAPTLAKATWRYGLELLDMKRQRDLIEAVHARGRAGCAAVNEPLVTAMRTLDHVLLTASMGEHVNRLLELLGQPAVSFAELRGRARGARGARAGLRHGGDRRRRRLARRELQPAAAAEHADAPPLAWKGEREDRFVFNPSFYTPTPNETRALLAARSPCALALHAYWTAHAPATLGFGPVSLSEARGPLVSGGRSGVTDAGFGEGARAEGEVQGRRAERPPAR</sequence>
<comment type="caution">
    <text evidence="3">The sequence shown here is derived from an EMBL/GenBank/DDBJ whole genome shotgun (WGS) entry which is preliminary data.</text>
</comment>
<keyword evidence="2" id="KW-0732">Signal</keyword>
<feature type="region of interest" description="Disordered" evidence="1">
    <location>
        <begin position="97"/>
        <end position="124"/>
    </location>
</feature>
<dbReference type="AlphaFoldDB" id="A0A8J5X9W6"/>
<feature type="compositionally biased region" description="Low complexity" evidence="1">
    <location>
        <begin position="41"/>
        <end position="58"/>
    </location>
</feature>